<organism evidence="1 2">
    <name type="scientific">Trematosphaeria pertusa</name>
    <dbReference type="NCBI Taxonomy" id="390896"/>
    <lineage>
        <taxon>Eukaryota</taxon>
        <taxon>Fungi</taxon>
        <taxon>Dikarya</taxon>
        <taxon>Ascomycota</taxon>
        <taxon>Pezizomycotina</taxon>
        <taxon>Dothideomycetes</taxon>
        <taxon>Pleosporomycetidae</taxon>
        <taxon>Pleosporales</taxon>
        <taxon>Massarineae</taxon>
        <taxon>Trematosphaeriaceae</taxon>
        <taxon>Trematosphaeria</taxon>
    </lineage>
</organism>
<dbReference type="CDD" id="cd02440">
    <property type="entry name" value="AdoMet_MTases"/>
    <property type="match status" value="1"/>
</dbReference>
<dbReference type="Proteomes" id="UP000800094">
    <property type="component" value="Unassembled WGS sequence"/>
</dbReference>
<name>A0A6A6IWG5_9PLEO</name>
<keyword evidence="1" id="KW-0489">Methyltransferase</keyword>
<keyword evidence="1" id="KW-0808">Transferase</keyword>
<gene>
    <name evidence="1" type="ORF">BU26DRAFT_447969</name>
</gene>
<dbReference type="Gene3D" id="3.40.50.150">
    <property type="entry name" value="Vaccinia Virus protein VP39"/>
    <property type="match status" value="1"/>
</dbReference>
<dbReference type="SUPFAM" id="SSF53335">
    <property type="entry name" value="S-adenosyl-L-methionine-dependent methyltransferases"/>
    <property type="match status" value="1"/>
</dbReference>
<evidence type="ECO:0000313" key="2">
    <source>
        <dbReference type="Proteomes" id="UP000800094"/>
    </source>
</evidence>
<reference evidence="1" key="1">
    <citation type="journal article" date="2020" name="Stud. Mycol.">
        <title>101 Dothideomycetes genomes: a test case for predicting lifestyles and emergence of pathogens.</title>
        <authorList>
            <person name="Haridas S."/>
            <person name="Albert R."/>
            <person name="Binder M."/>
            <person name="Bloem J."/>
            <person name="Labutti K."/>
            <person name="Salamov A."/>
            <person name="Andreopoulos B."/>
            <person name="Baker S."/>
            <person name="Barry K."/>
            <person name="Bills G."/>
            <person name="Bluhm B."/>
            <person name="Cannon C."/>
            <person name="Castanera R."/>
            <person name="Culley D."/>
            <person name="Daum C."/>
            <person name="Ezra D."/>
            <person name="Gonzalez J."/>
            <person name="Henrissat B."/>
            <person name="Kuo A."/>
            <person name="Liang C."/>
            <person name="Lipzen A."/>
            <person name="Lutzoni F."/>
            <person name="Magnuson J."/>
            <person name="Mondo S."/>
            <person name="Nolan M."/>
            <person name="Ohm R."/>
            <person name="Pangilinan J."/>
            <person name="Park H.-J."/>
            <person name="Ramirez L."/>
            <person name="Alfaro M."/>
            <person name="Sun H."/>
            <person name="Tritt A."/>
            <person name="Yoshinaga Y."/>
            <person name="Zwiers L.-H."/>
            <person name="Turgeon B."/>
            <person name="Goodwin S."/>
            <person name="Spatafora J."/>
            <person name="Crous P."/>
            <person name="Grigoriev I."/>
        </authorList>
    </citation>
    <scope>NUCLEOTIDE SEQUENCE</scope>
    <source>
        <strain evidence="1">CBS 122368</strain>
    </source>
</reference>
<sequence length="283" mass="31915">MSGEDEPYWLGRASEEQKRLIKQHHVWTKSIGYLLHPSIATKLPEDARVADIGTGTGIWLAELAKVSPSTYQFNGYDISDAQFLPTDTLPSNVTLRFGDFKKPIPEELRGQFDLVNIRLIIISMGEGVWEATLRNVLQLLKPGGAISWTEGNFFVARGFRGADPGSSGGHYLTKAQLQLNNTLINRFRYNFPEWTKMYTEAGLENVEEDVSSTDRLVEQRPDFTEIGMGAVFGGLKNLASTKAEDYWTEQEVDDYREKALEDLKSGAYLRWDLHVTIGWTKSS</sequence>
<dbReference type="EMBL" id="ML987190">
    <property type="protein sequence ID" value="KAF2254895.1"/>
    <property type="molecule type" value="Genomic_DNA"/>
</dbReference>
<keyword evidence="2" id="KW-1185">Reference proteome</keyword>
<dbReference type="RefSeq" id="XP_033689899.1">
    <property type="nucleotide sequence ID" value="XM_033824669.1"/>
</dbReference>
<dbReference type="GO" id="GO:0008168">
    <property type="term" value="F:methyltransferase activity"/>
    <property type="evidence" value="ECO:0007669"/>
    <property type="project" value="UniProtKB-KW"/>
</dbReference>
<dbReference type="Pfam" id="PF13489">
    <property type="entry name" value="Methyltransf_23"/>
    <property type="match status" value="1"/>
</dbReference>
<dbReference type="InterPro" id="IPR029063">
    <property type="entry name" value="SAM-dependent_MTases_sf"/>
</dbReference>
<proteinExistence type="predicted"/>
<evidence type="ECO:0000313" key="1">
    <source>
        <dbReference type="EMBL" id="KAF2254895.1"/>
    </source>
</evidence>
<dbReference type="AlphaFoldDB" id="A0A6A6IWG5"/>
<protein>
    <submittedName>
        <fullName evidence="1">S-adenosyl-L-methionine-dependent methyltransferase</fullName>
    </submittedName>
</protein>
<accession>A0A6A6IWG5</accession>
<dbReference type="OrthoDB" id="417697at2759"/>
<dbReference type="GO" id="GO:0032259">
    <property type="term" value="P:methylation"/>
    <property type="evidence" value="ECO:0007669"/>
    <property type="project" value="UniProtKB-KW"/>
</dbReference>
<dbReference type="GeneID" id="54577999"/>